<feature type="non-terminal residue" evidence="2">
    <location>
        <position position="345"/>
    </location>
</feature>
<dbReference type="InterPro" id="IPR011545">
    <property type="entry name" value="DEAD/DEAH_box_helicase_dom"/>
</dbReference>
<name>A0ABQ0KU22_MYCCL</name>
<accession>A0ABQ0KU22</accession>
<dbReference type="SUPFAM" id="SSF52540">
    <property type="entry name" value="P-loop containing nucleoside triphosphate hydrolases"/>
    <property type="match status" value="1"/>
</dbReference>
<evidence type="ECO:0000313" key="2">
    <source>
        <dbReference type="EMBL" id="GAT42380.1"/>
    </source>
</evidence>
<dbReference type="InterPro" id="IPR027417">
    <property type="entry name" value="P-loop_NTPase"/>
</dbReference>
<feature type="domain" description="Helicase ATP-binding" evidence="1">
    <location>
        <begin position="82"/>
        <end position="271"/>
    </location>
</feature>
<dbReference type="Pfam" id="PF00270">
    <property type="entry name" value="DEAD"/>
    <property type="match status" value="1"/>
</dbReference>
<evidence type="ECO:0000313" key="3">
    <source>
        <dbReference type="Proteomes" id="UP000815677"/>
    </source>
</evidence>
<dbReference type="EMBL" id="DF837852">
    <property type="protein sequence ID" value="GAT42380.1"/>
    <property type="molecule type" value="Genomic_DNA"/>
</dbReference>
<evidence type="ECO:0000259" key="1">
    <source>
        <dbReference type="SMART" id="SM00487"/>
    </source>
</evidence>
<dbReference type="InterPro" id="IPR014001">
    <property type="entry name" value="Helicase_ATP-bd"/>
</dbReference>
<keyword evidence="3" id="KW-1185">Reference proteome</keyword>
<gene>
    <name evidence="2" type="ORF">MCHLO_00095</name>
</gene>
<proteinExistence type="predicted"/>
<protein>
    <recommendedName>
        <fullName evidence="1">Helicase ATP-binding domain-containing protein</fullName>
    </recommendedName>
</protein>
<reference evidence="2" key="1">
    <citation type="submission" date="2014-09" db="EMBL/GenBank/DDBJ databases">
        <title>Genome sequence of the luminous mushroom Mycena chlorophos for searching fungal bioluminescence genes.</title>
        <authorList>
            <person name="Tanaka Y."/>
            <person name="Kasuga D."/>
            <person name="Oba Y."/>
            <person name="Hase S."/>
            <person name="Sato K."/>
            <person name="Oba Y."/>
            <person name="Sakakibara Y."/>
        </authorList>
    </citation>
    <scope>NUCLEOTIDE SEQUENCE</scope>
</reference>
<feature type="non-terminal residue" evidence="2">
    <location>
        <position position="1"/>
    </location>
</feature>
<sequence>PTISGVVDLKPLVAEFRRDLAAVRGDLVAAVSETTRNEFATQQAVFHPLPPPILAHYELRDVSNVDVHPCRRAQLQRIVNKPKADFTCIQQGVFLEKLATSLTNLLAVLRCSSGKTYLTLGALKILAPGKKLIWIAPVSGLHGELLIAAMAHGLRIARWQEDGDFSDADVVWATIEDVKKPKFAIFIQQQANAGNIWWIVIDEIQRFLTDVKYRPVFTYIVTITHAYARILALTGTLPPDQLPVLCSLSGLTIWDVIRTPVGRSNLAFHVHRTSSPEDSYAMLVTKVEAAITTLKHDERVVVFCRTTGDADKCAQRFKTQAFKSAFVKDGYGSEEHLAAVKKNKE</sequence>
<dbReference type="SMART" id="SM00487">
    <property type="entry name" value="DEXDc"/>
    <property type="match status" value="1"/>
</dbReference>
<dbReference type="Gene3D" id="3.40.50.300">
    <property type="entry name" value="P-loop containing nucleotide triphosphate hydrolases"/>
    <property type="match status" value="1"/>
</dbReference>
<organism evidence="2 3">
    <name type="scientific">Mycena chlorophos</name>
    <name type="common">Agaric fungus</name>
    <name type="synonym">Agaricus chlorophos</name>
    <dbReference type="NCBI Taxonomy" id="658473"/>
    <lineage>
        <taxon>Eukaryota</taxon>
        <taxon>Fungi</taxon>
        <taxon>Dikarya</taxon>
        <taxon>Basidiomycota</taxon>
        <taxon>Agaricomycotina</taxon>
        <taxon>Agaricomycetes</taxon>
        <taxon>Agaricomycetidae</taxon>
        <taxon>Agaricales</taxon>
        <taxon>Marasmiineae</taxon>
        <taxon>Mycenaceae</taxon>
        <taxon>Mycena</taxon>
    </lineage>
</organism>
<dbReference type="Proteomes" id="UP000815677">
    <property type="component" value="Unassembled WGS sequence"/>
</dbReference>